<dbReference type="AlphaFoldDB" id="A0A3N0XQQ1"/>
<feature type="compositionally biased region" description="Basic and acidic residues" evidence="1">
    <location>
        <begin position="1"/>
        <end position="11"/>
    </location>
</feature>
<evidence type="ECO:0000313" key="3">
    <source>
        <dbReference type="Proteomes" id="UP000281406"/>
    </source>
</evidence>
<keyword evidence="3" id="KW-1185">Reference proteome</keyword>
<name>A0A3N0XQQ1_ANAGA</name>
<feature type="compositionally biased region" description="Basic and acidic residues" evidence="1">
    <location>
        <begin position="25"/>
        <end position="40"/>
    </location>
</feature>
<sequence>MEDPGGAERVEGTATGPEVCVGAKEMTDQGRDIRTRDPGDARGITGHSEEPEWSQWVKGTWLSHGLGGPTWNGRVQEVSLPKTMVELAGQKIVATPVEPEKQKDMDEQGNWVEPVKKAEPRNCVEPVKGAKPGNWTGLVKEARGELLARCLRELGSRARKRESASGLCHSAGFRLSRLH</sequence>
<feature type="region of interest" description="Disordered" evidence="1">
    <location>
        <begin position="1"/>
        <end position="52"/>
    </location>
</feature>
<comment type="caution">
    <text evidence="2">The sequence shown here is derived from an EMBL/GenBank/DDBJ whole genome shotgun (WGS) entry which is preliminary data.</text>
</comment>
<protein>
    <submittedName>
        <fullName evidence="2">Uncharacterized protein</fullName>
    </submittedName>
</protein>
<gene>
    <name evidence="2" type="ORF">DPX16_20111</name>
</gene>
<accession>A0A3N0XQQ1</accession>
<proteinExistence type="predicted"/>
<dbReference type="EMBL" id="RJVU01063416">
    <property type="protein sequence ID" value="ROJ25298.1"/>
    <property type="molecule type" value="Genomic_DNA"/>
</dbReference>
<organism evidence="2 3">
    <name type="scientific">Anabarilius grahami</name>
    <name type="common">Kanglang fish</name>
    <name type="synonym">Barilius grahami</name>
    <dbReference type="NCBI Taxonomy" id="495550"/>
    <lineage>
        <taxon>Eukaryota</taxon>
        <taxon>Metazoa</taxon>
        <taxon>Chordata</taxon>
        <taxon>Craniata</taxon>
        <taxon>Vertebrata</taxon>
        <taxon>Euteleostomi</taxon>
        <taxon>Actinopterygii</taxon>
        <taxon>Neopterygii</taxon>
        <taxon>Teleostei</taxon>
        <taxon>Ostariophysi</taxon>
        <taxon>Cypriniformes</taxon>
        <taxon>Xenocyprididae</taxon>
        <taxon>Xenocypridinae</taxon>
        <taxon>Xenocypridinae incertae sedis</taxon>
        <taxon>Anabarilius</taxon>
    </lineage>
</organism>
<evidence type="ECO:0000256" key="1">
    <source>
        <dbReference type="SAM" id="MobiDB-lite"/>
    </source>
</evidence>
<reference evidence="2 3" key="1">
    <citation type="submission" date="2018-10" db="EMBL/GenBank/DDBJ databases">
        <title>Genome assembly for a Yunnan-Guizhou Plateau 3E fish, Anabarilius grahami (Regan), and its evolutionary and genetic applications.</title>
        <authorList>
            <person name="Jiang W."/>
        </authorList>
    </citation>
    <scope>NUCLEOTIDE SEQUENCE [LARGE SCALE GENOMIC DNA]</scope>
    <source>
        <strain evidence="2">AG-KIZ</strain>
        <tissue evidence="2">Muscle</tissue>
    </source>
</reference>
<dbReference type="Proteomes" id="UP000281406">
    <property type="component" value="Unassembled WGS sequence"/>
</dbReference>
<evidence type="ECO:0000313" key="2">
    <source>
        <dbReference type="EMBL" id="ROJ25298.1"/>
    </source>
</evidence>